<dbReference type="InterPro" id="IPR023214">
    <property type="entry name" value="HAD_sf"/>
</dbReference>
<dbReference type="InterPro" id="IPR023198">
    <property type="entry name" value="PGP-like_dom2"/>
</dbReference>
<reference evidence="2" key="1">
    <citation type="journal article" date="2019" name="Int. J. Syst. Evol. Microbiol.">
        <title>The Global Catalogue of Microorganisms (GCM) 10K type strain sequencing project: providing services to taxonomists for standard genome sequencing and annotation.</title>
        <authorList>
            <consortium name="The Broad Institute Genomics Platform"/>
            <consortium name="The Broad Institute Genome Sequencing Center for Infectious Disease"/>
            <person name="Wu L."/>
            <person name="Ma J."/>
        </authorList>
    </citation>
    <scope>NUCLEOTIDE SEQUENCE [LARGE SCALE GENOMIC DNA]</scope>
    <source>
        <strain evidence="2">JCM 16578</strain>
    </source>
</reference>
<comment type="caution">
    <text evidence="1">The sequence shown here is derived from an EMBL/GenBank/DDBJ whole genome shotgun (WGS) entry which is preliminary data.</text>
</comment>
<name>A0ABP7LTA1_9ACTN</name>
<dbReference type="InterPro" id="IPR036412">
    <property type="entry name" value="HAD-like_sf"/>
</dbReference>
<dbReference type="EMBL" id="BAAAZA010000074">
    <property type="protein sequence ID" value="GAA3908226.1"/>
    <property type="molecule type" value="Genomic_DNA"/>
</dbReference>
<dbReference type="SUPFAM" id="SSF56784">
    <property type="entry name" value="HAD-like"/>
    <property type="match status" value="1"/>
</dbReference>
<gene>
    <name evidence="1" type="ORF">GCM10022207_92200</name>
</gene>
<keyword evidence="2" id="KW-1185">Reference proteome</keyword>
<dbReference type="PANTHER" id="PTHR43481:SF4">
    <property type="entry name" value="GLYCEROL-1-PHOSPHATE PHOSPHOHYDROLASE 1-RELATED"/>
    <property type="match status" value="1"/>
</dbReference>
<organism evidence="1 2">
    <name type="scientific">Streptomyces lannensis</name>
    <dbReference type="NCBI Taxonomy" id="766498"/>
    <lineage>
        <taxon>Bacteria</taxon>
        <taxon>Bacillati</taxon>
        <taxon>Actinomycetota</taxon>
        <taxon>Actinomycetes</taxon>
        <taxon>Kitasatosporales</taxon>
        <taxon>Streptomycetaceae</taxon>
        <taxon>Streptomyces</taxon>
    </lineage>
</organism>
<dbReference type="RefSeq" id="WP_059126145.1">
    <property type="nucleotide sequence ID" value="NZ_BAAAZA010000074.1"/>
</dbReference>
<proteinExistence type="predicted"/>
<protein>
    <submittedName>
        <fullName evidence="1">Beta-phosphoglucomutase family hydrolase</fullName>
    </submittedName>
</protein>
<dbReference type="InterPro" id="IPR006439">
    <property type="entry name" value="HAD-SF_hydro_IA"/>
</dbReference>
<evidence type="ECO:0000313" key="2">
    <source>
        <dbReference type="Proteomes" id="UP001501563"/>
    </source>
</evidence>
<dbReference type="PANTHER" id="PTHR43481">
    <property type="entry name" value="FRUCTOSE-1-PHOSPHATE PHOSPHATASE"/>
    <property type="match status" value="1"/>
</dbReference>
<dbReference type="Gene3D" id="1.10.150.240">
    <property type="entry name" value="Putative phosphatase, domain 2"/>
    <property type="match status" value="1"/>
</dbReference>
<keyword evidence="1" id="KW-0378">Hydrolase</keyword>
<dbReference type="NCBIfam" id="TIGR01509">
    <property type="entry name" value="HAD-SF-IA-v3"/>
    <property type="match status" value="1"/>
</dbReference>
<dbReference type="SFLD" id="SFLDS00003">
    <property type="entry name" value="Haloacid_Dehalogenase"/>
    <property type="match status" value="1"/>
</dbReference>
<sequence>MVLGLPDTVRACLFDLDGVITDTAAVHAATWKETFDALLQEHEGAGFRPFTVETDYRKLVDGRPRADGVRAFLTSRGIELPDGAPDAPMGLDTVHGLGRWKSALFEARIRSEGVTVCQDTMAYLAAARDRGLLTAVVTSSANCREVLRSAGAETLFDAWIDGLVAAKRGLRGKPYPDTFLAAARDLGQRPSECAVFEDALAGMDAGRSGHFGWVVGIDRVSQASALYAHGADTVVADLATLIDTADRRPLL</sequence>
<dbReference type="Pfam" id="PF00702">
    <property type="entry name" value="Hydrolase"/>
    <property type="match status" value="1"/>
</dbReference>
<dbReference type="GO" id="GO:0016787">
    <property type="term" value="F:hydrolase activity"/>
    <property type="evidence" value="ECO:0007669"/>
    <property type="project" value="UniProtKB-KW"/>
</dbReference>
<dbReference type="Proteomes" id="UP001501563">
    <property type="component" value="Unassembled WGS sequence"/>
</dbReference>
<dbReference type="InterPro" id="IPR051806">
    <property type="entry name" value="HAD-like_SPP"/>
</dbReference>
<dbReference type="SFLD" id="SFLDG01129">
    <property type="entry name" value="C1.5:_HAD__Beta-PGM__Phosphata"/>
    <property type="match status" value="1"/>
</dbReference>
<dbReference type="Gene3D" id="3.40.50.1000">
    <property type="entry name" value="HAD superfamily/HAD-like"/>
    <property type="match status" value="1"/>
</dbReference>
<evidence type="ECO:0000313" key="1">
    <source>
        <dbReference type="EMBL" id="GAA3908226.1"/>
    </source>
</evidence>
<accession>A0ABP7LTA1</accession>